<dbReference type="SUPFAM" id="SSF54913">
    <property type="entry name" value="GlnB-like"/>
    <property type="match status" value="1"/>
</dbReference>
<comment type="caution">
    <text evidence="1">The sequence shown here is derived from an EMBL/GenBank/DDBJ whole genome shotgun (WGS) entry which is preliminary data.</text>
</comment>
<sequence>MSEGKRRQGACLMIAIVDRGKGEKAAALCGGEKAPHTICPARGTANSEMLDVLGLARTSKDLVLGLLPPGAARTALPRLAQGMELSRPGRGIAFTLPLSGASSRAVRLAEEGDFEITEEGSEKAMGEQMHYDLILAVVNAGCTDLAVDAAAAAGARGGTLLHGRGTGDAAGFLGVPLPPEREIAAILVPASLRHAVLAAVNAAAGLSSEAQGLVFSLPVDEVAGLHFQGESPA</sequence>
<reference evidence="1" key="1">
    <citation type="submission" date="2020-08" db="EMBL/GenBank/DDBJ databases">
        <title>Genome public.</title>
        <authorList>
            <person name="Liu C."/>
            <person name="Sun Q."/>
        </authorList>
    </citation>
    <scope>NUCLEOTIDE SEQUENCE</scope>
    <source>
        <strain evidence="1">BX8</strain>
    </source>
</reference>
<dbReference type="GO" id="GO:0006808">
    <property type="term" value="P:regulation of nitrogen utilization"/>
    <property type="evidence" value="ECO:0007669"/>
    <property type="project" value="InterPro"/>
</dbReference>
<dbReference type="AlphaFoldDB" id="A0A923L0E8"/>
<proteinExistence type="predicted"/>
<dbReference type="GO" id="GO:0030234">
    <property type="term" value="F:enzyme regulator activity"/>
    <property type="evidence" value="ECO:0007669"/>
    <property type="project" value="InterPro"/>
</dbReference>
<dbReference type="Gene3D" id="3.30.70.120">
    <property type="match status" value="1"/>
</dbReference>
<name>A0A923L0E8_9FIRM</name>
<dbReference type="RefSeq" id="WP_186886701.1">
    <property type="nucleotide sequence ID" value="NZ_JACONZ010000001.1"/>
</dbReference>
<protein>
    <submittedName>
        <fullName evidence="1">Transcriptional regulator</fullName>
    </submittedName>
</protein>
<dbReference type="EMBL" id="JACONZ010000001">
    <property type="protein sequence ID" value="MBC5580340.1"/>
    <property type="molecule type" value="Genomic_DNA"/>
</dbReference>
<gene>
    <name evidence="1" type="ORF">H8S23_02360</name>
</gene>
<accession>A0A923L0E8</accession>
<dbReference type="InterPro" id="IPR011322">
    <property type="entry name" value="N-reg_PII-like_a/b"/>
</dbReference>
<organism evidence="1 2">
    <name type="scientific">Anaerofilum hominis</name>
    <dbReference type="NCBI Taxonomy" id="2763016"/>
    <lineage>
        <taxon>Bacteria</taxon>
        <taxon>Bacillati</taxon>
        <taxon>Bacillota</taxon>
        <taxon>Clostridia</taxon>
        <taxon>Eubacteriales</taxon>
        <taxon>Oscillospiraceae</taxon>
        <taxon>Anaerofilum</taxon>
    </lineage>
</organism>
<evidence type="ECO:0000313" key="2">
    <source>
        <dbReference type="Proteomes" id="UP000659630"/>
    </source>
</evidence>
<dbReference type="InterPro" id="IPR015867">
    <property type="entry name" value="N-reg_PII/ATP_PRibTrfase_C"/>
</dbReference>
<evidence type="ECO:0000313" key="1">
    <source>
        <dbReference type="EMBL" id="MBC5580340.1"/>
    </source>
</evidence>
<dbReference type="PROSITE" id="PS51343">
    <property type="entry name" value="PII_GLNB_DOM"/>
    <property type="match status" value="1"/>
</dbReference>
<dbReference type="Proteomes" id="UP000659630">
    <property type="component" value="Unassembled WGS sequence"/>
</dbReference>
<dbReference type="InterPro" id="IPR002187">
    <property type="entry name" value="N-reg_PII"/>
</dbReference>
<keyword evidence="2" id="KW-1185">Reference proteome</keyword>